<accession>A0A3N0IYC7</accession>
<feature type="transmembrane region" description="Helical" evidence="5">
    <location>
        <begin position="104"/>
        <end position="126"/>
    </location>
</feature>
<dbReference type="InterPro" id="IPR011701">
    <property type="entry name" value="MFS"/>
</dbReference>
<dbReference type="GO" id="GO:0022857">
    <property type="term" value="F:transmembrane transporter activity"/>
    <property type="evidence" value="ECO:0007669"/>
    <property type="project" value="InterPro"/>
</dbReference>
<dbReference type="OrthoDB" id="182417at2"/>
<keyword evidence="4 5" id="KW-0472">Membrane</keyword>
<dbReference type="InterPro" id="IPR036259">
    <property type="entry name" value="MFS_trans_sf"/>
</dbReference>
<evidence type="ECO:0000256" key="4">
    <source>
        <dbReference type="ARBA" id="ARBA00023136"/>
    </source>
</evidence>
<feature type="transmembrane region" description="Helical" evidence="5">
    <location>
        <begin position="53"/>
        <end position="71"/>
    </location>
</feature>
<dbReference type="Proteomes" id="UP000270112">
    <property type="component" value="Unassembled WGS sequence"/>
</dbReference>
<gene>
    <name evidence="7" type="ORF">C1876_15065</name>
    <name evidence="8" type="ORF">DMP09_07185</name>
</gene>
<evidence type="ECO:0000313" key="7">
    <source>
        <dbReference type="EMBL" id="RDB65962.1"/>
    </source>
</evidence>
<evidence type="ECO:0000259" key="6">
    <source>
        <dbReference type="PROSITE" id="PS50850"/>
    </source>
</evidence>
<evidence type="ECO:0000256" key="3">
    <source>
        <dbReference type="ARBA" id="ARBA00022989"/>
    </source>
</evidence>
<keyword evidence="3 5" id="KW-1133">Transmembrane helix</keyword>
<evidence type="ECO:0000256" key="5">
    <source>
        <dbReference type="SAM" id="Phobius"/>
    </source>
</evidence>
<keyword evidence="2 5" id="KW-0812">Transmembrane</keyword>
<feature type="transmembrane region" description="Helical" evidence="5">
    <location>
        <begin position="12"/>
        <end position="33"/>
    </location>
</feature>
<reference evidence="10" key="2">
    <citation type="submission" date="2018-05" db="EMBL/GenBank/DDBJ databases">
        <title>Genome Sequencing of selected type strains of the family Eggerthellaceae.</title>
        <authorList>
            <person name="Danylec N."/>
            <person name="Stoll D.A."/>
            <person name="Doetsch A."/>
            <person name="Huch M."/>
        </authorList>
    </citation>
    <scope>NUCLEOTIDE SEQUENCE [LARGE SCALE GENOMIC DNA]</scope>
    <source>
        <strain evidence="10">DSM 16107</strain>
    </source>
</reference>
<evidence type="ECO:0000313" key="9">
    <source>
        <dbReference type="Proteomes" id="UP000253817"/>
    </source>
</evidence>
<reference evidence="8" key="3">
    <citation type="journal article" date="2019" name="Microbiol. Resour. Announc.">
        <title>Draft Genome Sequences of Type Strains of Gordonibacter faecihominis, Paraeggerthella hongkongensis, Parvibacter caecicola,Slackia equolifaciens, Slackia faecicanis, and Slackia isoflavoniconvertens.</title>
        <authorList>
            <person name="Danylec N."/>
            <person name="Stoll D.A."/>
            <person name="Dotsch A."/>
            <person name="Huch M."/>
        </authorList>
    </citation>
    <scope>NUCLEOTIDE SEQUENCE</scope>
    <source>
        <strain evidence="8">DSM 16107</strain>
    </source>
</reference>
<evidence type="ECO:0000256" key="2">
    <source>
        <dbReference type="ARBA" id="ARBA00022692"/>
    </source>
</evidence>
<evidence type="ECO:0000313" key="10">
    <source>
        <dbReference type="Proteomes" id="UP000270112"/>
    </source>
</evidence>
<feature type="transmembrane region" description="Helical" evidence="5">
    <location>
        <begin position="235"/>
        <end position="256"/>
    </location>
</feature>
<keyword evidence="9" id="KW-1185">Reference proteome</keyword>
<dbReference type="PANTHER" id="PTHR11360">
    <property type="entry name" value="MONOCARBOXYLATE TRANSPORTER"/>
    <property type="match status" value="1"/>
</dbReference>
<dbReference type="SUPFAM" id="SSF103473">
    <property type="entry name" value="MFS general substrate transporter"/>
    <property type="match status" value="1"/>
</dbReference>
<feature type="transmembrane region" description="Helical" evidence="5">
    <location>
        <begin position="268"/>
        <end position="288"/>
    </location>
</feature>
<dbReference type="InterPro" id="IPR020846">
    <property type="entry name" value="MFS_dom"/>
</dbReference>
<dbReference type="PANTHER" id="PTHR11360:SF284">
    <property type="entry name" value="EG:103B4.3 PROTEIN-RELATED"/>
    <property type="match status" value="1"/>
</dbReference>
<dbReference type="RefSeq" id="WP_114547544.1">
    <property type="nucleotide sequence ID" value="NZ_JAQEEH010000031.1"/>
</dbReference>
<feature type="transmembrane region" description="Helical" evidence="5">
    <location>
        <begin position="388"/>
        <end position="409"/>
    </location>
</feature>
<dbReference type="Pfam" id="PF07690">
    <property type="entry name" value="MFS_1"/>
    <property type="match status" value="1"/>
</dbReference>
<feature type="transmembrane region" description="Helical" evidence="5">
    <location>
        <begin position="172"/>
        <end position="192"/>
    </location>
</feature>
<feature type="transmembrane region" description="Helical" evidence="5">
    <location>
        <begin position="138"/>
        <end position="160"/>
    </location>
</feature>
<dbReference type="PROSITE" id="PS50850">
    <property type="entry name" value="MFS"/>
    <property type="match status" value="1"/>
</dbReference>
<feature type="transmembrane region" description="Helical" evidence="5">
    <location>
        <begin position="300"/>
        <end position="318"/>
    </location>
</feature>
<comment type="subcellular location">
    <subcellularLocation>
        <location evidence="1">Cell membrane</location>
        <topology evidence="1">Multi-pass membrane protein</topology>
    </subcellularLocation>
</comment>
<feature type="transmembrane region" description="Helical" evidence="5">
    <location>
        <begin position="359"/>
        <end position="382"/>
    </location>
</feature>
<organism evidence="8 10">
    <name type="scientific">Eggerthella sinensis</name>
    <dbReference type="NCBI Taxonomy" id="242230"/>
    <lineage>
        <taxon>Bacteria</taxon>
        <taxon>Bacillati</taxon>
        <taxon>Actinomycetota</taxon>
        <taxon>Coriobacteriia</taxon>
        <taxon>Eggerthellales</taxon>
        <taxon>Eggerthellaceae</taxon>
        <taxon>Eggerthella</taxon>
    </lineage>
</organism>
<dbReference type="GO" id="GO:0005886">
    <property type="term" value="C:plasma membrane"/>
    <property type="evidence" value="ECO:0007669"/>
    <property type="project" value="UniProtKB-SubCell"/>
</dbReference>
<feature type="domain" description="Major facilitator superfamily (MFS) profile" evidence="6">
    <location>
        <begin position="14"/>
        <end position="414"/>
    </location>
</feature>
<dbReference type="Proteomes" id="UP000253817">
    <property type="component" value="Unassembled WGS sequence"/>
</dbReference>
<feature type="transmembrane region" description="Helical" evidence="5">
    <location>
        <begin position="78"/>
        <end position="98"/>
    </location>
</feature>
<dbReference type="EMBL" id="PPTT01000034">
    <property type="protein sequence ID" value="RDB65962.1"/>
    <property type="molecule type" value="Genomic_DNA"/>
</dbReference>
<reference evidence="7 9" key="1">
    <citation type="journal article" date="2018" name="Elife">
        <title>Discovery and characterization of a prevalent human gut bacterial enzyme sufficient for the inactivation of a family of plant toxins.</title>
        <authorList>
            <person name="Koppel N."/>
            <person name="Bisanz J.E."/>
            <person name="Pandelia M.E."/>
            <person name="Turnbaugh P.J."/>
            <person name="Balskus E.P."/>
        </authorList>
    </citation>
    <scope>NUCLEOTIDE SEQUENCE [LARGE SCALE GENOMIC DNA]</scope>
    <source>
        <strain evidence="7 9">DSM 16107</strain>
    </source>
</reference>
<dbReference type="EMBL" id="QICC01000022">
    <property type="protein sequence ID" value="RNM41977.1"/>
    <property type="molecule type" value="Genomic_DNA"/>
</dbReference>
<proteinExistence type="predicted"/>
<comment type="caution">
    <text evidence="8">The sequence shown here is derived from an EMBL/GenBank/DDBJ whole genome shotgun (WGS) entry which is preliminary data.</text>
</comment>
<feature type="transmembrane region" description="Helical" evidence="5">
    <location>
        <begin position="324"/>
        <end position="347"/>
    </location>
</feature>
<name>A0A3N0IYC7_9ACTN</name>
<evidence type="ECO:0000313" key="8">
    <source>
        <dbReference type="EMBL" id="RNM41977.1"/>
    </source>
</evidence>
<protein>
    <submittedName>
        <fullName evidence="8">MFS transporter</fullName>
    </submittedName>
</protein>
<dbReference type="Gene3D" id="1.20.1250.20">
    <property type="entry name" value="MFS general substrate transporter like domains"/>
    <property type="match status" value="2"/>
</dbReference>
<sequence length="428" mass="45487">METSQLKSSRRYAWLLVLGLGLMSAGTTGSYSVVAGSFLTPVCEDLGIDITIMSYYFTITLLALALSLPFVGKLLPKVVGKFGLTAIAAVMLVAGAAMSFYTEVWMWFVSAFIIGVCFAFTTGVCMSAVVDQWFRKKAGLAIGLCWTVNSVYMLVMSPVITGLIEAIGWRSAYLVLAGISALLVLPSTLFIIRYRPSDKGMLPYGYEVTADPMMQTAAPEALRGVPFKAAVKSPAFFACVGFLCLVQLTVCMNQLFPTYAVEVGFSPLVGGFMVSAASMFDIFLNPAVGSTCDKFGSTKALLAWIGVSILSFVMLIFAPGHSWLAILAAGVNDVMYVVAGAGLTVLVMEVFGSRDFGRIFALICSAGYIVGAFGMPVMTGVYASTGTFTAVFGLCIALNVVIAGLLLFARKSGKKLPWSEAESTPSTL</sequence>
<dbReference type="InterPro" id="IPR050327">
    <property type="entry name" value="Proton-linked_MCT"/>
</dbReference>
<evidence type="ECO:0000256" key="1">
    <source>
        <dbReference type="ARBA" id="ARBA00004651"/>
    </source>
</evidence>
<dbReference type="AlphaFoldDB" id="A0A3N0IYC7"/>